<keyword evidence="2" id="KW-1185">Reference proteome</keyword>
<dbReference type="EMBL" id="JAWDGP010005950">
    <property type="protein sequence ID" value="KAK3749256.1"/>
    <property type="molecule type" value="Genomic_DNA"/>
</dbReference>
<evidence type="ECO:0000313" key="2">
    <source>
        <dbReference type="Proteomes" id="UP001283361"/>
    </source>
</evidence>
<dbReference type="AlphaFoldDB" id="A0AAE1D0J7"/>
<accession>A0AAE1D0J7</accession>
<sequence length="174" mass="19136">MTTACSSIIARGGQNLKLGQAHGTANKLHSSQICTPPTRVTQLRRCPATPIQPRRHSARVRWRIAQSPVLGPVALWSLDMVTRHLHLAVTVGQFMIIPITRATTMADDGQCFKLNAHTSLAHFTSLYIKANVKLLRQLRQEWPRVVVSKNGYPRLPDLAHNVTAGGEHGQTQGG</sequence>
<organism evidence="1 2">
    <name type="scientific">Elysia crispata</name>
    <name type="common">lettuce slug</name>
    <dbReference type="NCBI Taxonomy" id="231223"/>
    <lineage>
        <taxon>Eukaryota</taxon>
        <taxon>Metazoa</taxon>
        <taxon>Spiralia</taxon>
        <taxon>Lophotrochozoa</taxon>
        <taxon>Mollusca</taxon>
        <taxon>Gastropoda</taxon>
        <taxon>Heterobranchia</taxon>
        <taxon>Euthyneura</taxon>
        <taxon>Panpulmonata</taxon>
        <taxon>Sacoglossa</taxon>
        <taxon>Placobranchoidea</taxon>
        <taxon>Plakobranchidae</taxon>
        <taxon>Elysia</taxon>
    </lineage>
</organism>
<proteinExistence type="predicted"/>
<name>A0AAE1D0J7_9GAST</name>
<reference evidence="1" key="1">
    <citation type="journal article" date="2023" name="G3 (Bethesda)">
        <title>A reference genome for the long-term kleptoplast-retaining sea slug Elysia crispata morphotype clarki.</title>
        <authorList>
            <person name="Eastman K.E."/>
            <person name="Pendleton A.L."/>
            <person name="Shaikh M.A."/>
            <person name="Suttiyut T."/>
            <person name="Ogas R."/>
            <person name="Tomko P."/>
            <person name="Gavelis G."/>
            <person name="Widhalm J.R."/>
            <person name="Wisecaver J.H."/>
        </authorList>
    </citation>
    <scope>NUCLEOTIDE SEQUENCE</scope>
    <source>
        <strain evidence="1">ECLA1</strain>
    </source>
</reference>
<gene>
    <name evidence="1" type="ORF">RRG08_038642</name>
</gene>
<protein>
    <submittedName>
        <fullName evidence="1">Uncharacterized protein</fullName>
    </submittedName>
</protein>
<comment type="caution">
    <text evidence="1">The sequence shown here is derived from an EMBL/GenBank/DDBJ whole genome shotgun (WGS) entry which is preliminary data.</text>
</comment>
<evidence type="ECO:0000313" key="1">
    <source>
        <dbReference type="EMBL" id="KAK3749256.1"/>
    </source>
</evidence>
<dbReference type="Proteomes" id="UP001283361">
    <property type="component" value="Unassembled WGS sequence"/>
</dbReference>